<keyword evidence="1" id="KW-0175">Coiled coil</keyword>
<reference evidence="2 3" key="1">
    <citation type="journal article" date="2012" name="Stand. Genomic Sci.">
        <title>Complete genome sequence of Pyrobaculum oguniense.</title>
        <authorList>
            <person name="Bernick D.L."/>
            <person name="Karplus K."/>
            <person name="Lui L.M."/>
            <person name="Coker J.K."/>
            <person name="Murphy J.N."/>
            <person name="Chan P.P."/>
            <person name="Cozen A.E."/>
            <person name="Lowe T.M."/>
        </authorList>
    </citation>
    <scope>NUCLEOTIDE SEQUENCE [LARGE SCALE GENOMIC DNA]</scope>
    <source>
        <strain evidence="2 3">TE7</strain>
    </source>
</reference>
<sequence>MLVYTPLITVENFIRMVERGEVEVAPFQRLLTWSDKEMAEYVKGVLEGLAPLSTIIVGRVGGRSYIVDGLNRTTALSKFYRGELTISVEGRRMKFGELPPDLRQRFLSAQLLVTFVEADKEEDLRKIFTIVNKRPRQLTYADWLYAQHYDKPAVQLARRLAEAIAQRCRPKCRPHPFLVATALLYWYVTRNFVKEYRAMENFVKEADRLDMERLRKAVEEALARIHQIDIKDLRGSFERVFGITQVSKRPWINVAVEEAARGKAPERAIIEALLGRCVGNMCSVYLMDLKEAAKAMAEAGLVADPARLLRRLKKALDRCRRIKRPKGVRIDCDVEALRRVLEEL</sequence>
<organism evidence="2 3">
    <name type="scientific">Pyrobaculum oguniense (strain DSM 13380 / JCM 10595 / TE7)</name>
    <dbReference type="NCBI Taxonomy" id="698757"/>
    <lineage>
        <taxon>Archaea</taxon>
        <taxon>Thermoproteota</taxon>
        <taxon>Thermoprotei</taxon>
        <taxon>Thermoproteales</taxon>
        <taxon>Thermoproteaceae</taxon>
        <taxon>Pyrobaculum</taxon>
    </lineage>
</organism>
<gene>
    <name evidence="2" type="ordered locus">Pogu_0592</name>
</gene>
<dbReference type="HOGENOM" id="CLU_805657_0_0_2"/>
<proteinExistence type="predicted"/>
<feature type="coiled-coil region" evidence="1">
    <location>
        <begin position="204"/>
        <end position="231"/>
    </location>
</feature>
<dbReference type="Proteomes" id="UP000009062">
    <property type="component" value="Chromosome"/>
</dbReference>
<dbReference type="eggNOG" id="arCOG05223">
    <property type="taxonomic scope" value="Archaea"/>
</dbReference>
<evidence type="ECO:0000256" key="1">
    <source>
        <dbReference type="SAM" id="Coils"/>
    </source>
</evidence>
<name>H6Q7W2_PYROT</name>
<evidence type="ECO:0000313" key="3">
    <source>
        <dbReference type="Proteomes" id="UP000009062"/>
    </source>
</evidence>
<accession>H6Q7W2</accession>
<dbReference type="KEGG" id="pog:Pogu_0592"/>
<keyword evidence="3" id="KW-1185">Reference proteome</keyword>
<dbReference type="EMBL" id="CP003316">
    <property type="protein sequence ID" value="AFA38619.1"/>
    <property type="molecule type" value="Genomic_DNA"/>
</dbReference>
<evidence type="ECO:0008006" key="4">
    <source>
        <dbReference type="Google" id="ProtNLM"/>
    </source>
</evidence>
<dbReference type="AlphaFoldDB" id="H6Q7W2"/>
<dbReference type="STRING" id="698757.Pogu_0592"/>
<evidence type="ECO:0000313" key="2">
    <source>
        <dbReference type="EMBL" id="AFA38619.1"/>
    </source>
</evidence>
<protein>
    <recommendedName>
        <fullName evidence="4">DUF262 domain-containing protein</fullName>
    </recommendedName>
</protein>